<organism evidence="1 2">
    <name type="scientific">Vibrio qingdaonensis</name>
    <dbReference type="NCBI Taxonomy" id="2829491"/>
    <lineage>
        <taxon>Bacteria</taxon>
        <taxon>Pseudomonadati</taxon>
        <taxon>Pseudomonadota</taxon>
        <taxon>Gammaproteobacteria</taxon>
        <taxon>Vibrionales</taxon>
        <taxon>Vibrionaceae</taxon>
        <taxon>Vibrio</taxon>
    </lineage>
</organism>
<gene>
    <name evidence="1" type="ORF">MD535_19145</name>
</gene>
<keyword evidence="2" id="KW-1185">Reference proteome</keyword>
<reference evidence="1" key="1">
    <citation type="submission" date="2022-02" db="EMBL/GenBank/DDBJ databases">
        <title>Vibrio sp. nov, a new bacterium isolated from seawater.</title>
        <authorList>
            <person name="Yuan Y."/>
        </authorList>
    </citation>
    <scope>NUCLEOTIDE SEQUENCE</scope>
    <source>
        <strain evidence="1">ZSDZ65</strain>
    </source>
</reference>
<accession>A0A9X3HXU3</accession>
<dbReference type="RefSeq" id="WP_265676673.1">
    <property type="nucleotide sequence ID" value="NZ_JAKRRY010000031.1"/>
</dbReference>
<proteinExistence type="predicted"/>
<dbReference type="Proteomes" id="UP001155587">
    <property type="component" value="Unassembled WGS sequence"/>
</dbReference>
<comment type="caution">
    <text evidence="1">The sequence shown here is derived from an EMBL/GenBank/DDBJ whole genome shotgun (WGS) entry which is preliminary data.</text>
</comment>
<sequence length="125" mass="14950">MMNYIYVSDIYDDHYISSPPLRRLSEKEVPEEEIEIRDILLCWYEAGFLPLQHSRQLPSEFLDSKMTFERLTRTLNRLMKCKAYFFAVKRVISMWNSDSLECRYLTYLLHKHSQGSQLVGDCFLP</sequence>
<evidence type="ECO:0000313" key="1">
    <source>
        <dbReference type="EMBL" id="MCW8348110.1"/>
    </source>
</evidence>
<name>A0A9X3HXU3_9VIBR</name>
<dbReference type="EMBL" id="JAKRRY010000031">
    <property type="protein sequence ID" value="MCW8348110.1"/>
    <property type="molecule type" value="Genomic_DNA"/>
</dbReference>
<dbReference type="AlphaFoldDB" id="A0A9X3HXU3"/>
<evidence type="ECO:0000313" key="2">
    <source>
        <dbReference type="Proteomes" id="UP001155587"/>
    </source>
</evidence>
<protein>
    <submittedName>
        <fullName evidence="1">Uncharacterized protein</fullName>
    </submittedName>
</protein>